<protein>
    <submittedName>
        <fullName evidence="1">Uncharacterized protein</fullName>
    </submittedName>
</protein>
<proteinExistence type="predicted"/>
<evidence type="ECO:0000313" key="1">
    <source>
        <dbReference type="EMBL" id="KKN33014.1"/>
    </source>
</evidence>
<dbReference type="AlphaFoldDB" id="A0A0F9PS69"/>
<gene>
    <name evidence="1" type="ORF">LCGC14_0807830</name>
</gene>
<organism evidence="1">
    <name type="scientific">marine sediment metagenome</name>
    <dbReference type="NCBI Taxonomy" id="412755"/>
    <lineage>
        <taxon>unclassified sequences</taxon>
        <taxon>metagenomes</taxon>
        <taxon>ecological metagenomes</taxon>
    </lineage>
</organism>
<accession>A0A0F9PS69</accession>
<name>A0A0F9PS69_9ZZZZ</name>
<sequence length="140" mass="15517">MVAIRSSREIAEKWSTVTPTRSAFYESGVRSPKKDWARTTLAAEQVYKDAVTKAAQEGRFGKGVQKAGTEKWQRKAIEVGAGRWGPGVAIAAPDFEAGFSPFRDAIEKVVLKPRYPKGDPRNYERVKQIGDALHALKIAR</sequence>
<comment type="caution">
    <text evidence="1">The sequence shown here is derived from an EMBL/GenBank/DDBJ whole genome shotgun (WGS) entry which is preliminary data.</text>
</comment>
<reference evidence="1" key="1">
    <citation type="journal article" date="2015" name="Nature">
        <title>Complex archaea that bridge the gap between prokaryotes and eukaryotes.</title>
        <authorList>
            <person name="Spang A."/>
            <person name="Saw J.H."/>
            <person name="Jorgensen S.L."/>
            <person name="Zaremba-Niedzwiedzka K."/>
            <person name="Martijn J."/>
            <person name="Lind A.E."/>
            <person name="van Eijk R."/>
            <person name="Schleper C."/>
            <person name="Guy L."/>
            <person name="Ettema T.J."/>
        </authorList>
    </citation>
    <scope>NUCLEOTIDE SEQUENCE</scope>
</reference>
<dbReference type="EMBL" id="LAZR01002211">
    <property type="protein sequence ID" value="KKN33014.1"/>
    <property type="molecule type" value="Genomic_DNA"/>
</dbReference>